<dbReference type="PANTHER" id="PTHR38471:SF2">
    <property type="entry name" value="FOUR HELIX BUNDLE PROTEIN"/>
    <property type="match status" value="1"/>
</dbReference>
<accession>A0A2M8L3K6</accession>
<dbReference type="EMBL" id="PFEK01000041">
    <property type="protein sequence ID" value="PJE67505.1"/>
    <property type="molecule type" value="Genomic_DNA"/>
</dbReference>
<dbReference type="AlphaFoldDB" id="A0A2M8L3K6"/>
<dbReference type="SUPFAM" id="SSF158446">
    <property type="entry name" value="IVS-encoded protein-like"/>
    <property type="match status" value="1"/>
</dbReference>
<reference evidence="2" key="1">
    <citation type="submission" date="2017-09" db="EMBL/GenBank/DDBJ databases">
        <title>Depth-based differentiation of microbial function through sediment-hosted aquifers and enrichment of novel symbionts in the deep terrestrial subsurface.</title>
        <authorList>
            <person name="Probst A.J."/>
            <person name="Ladd B."/>
            <person name="Jarett J.K."/>
            <person name="Geller-Mcgrath D.E."/>
            <person name="Sieber C.M.K."/>
            <person name="Emerson J.B."/>
            <person name="Anantharaman K."/>
            <person name="Thomas B.C."/>
            <person name="Malmstrom R."/>
            <person name="Stieglmeier M."/>
            <person name="Klingl A."/>
            <person name="Woyke T."/>
            <person name="Ryan C.M."/>
            <person name="Banfield J.F."/>
        </authorList>
    </citation>
    <scope>NUCLEOTIDE SEQUENCE [LARGE SCALE GENOMIC DNA]</scope>
</reference>
<dbReference type="InterPro" id="IPR036583">
    <property type="entry name" value="23S_rRNA_IVS_sf"/>
</dbReference>
<dbReference type="InterPro" id="IPR012657">
    <property type="entry name" value="23S_rRNA-intervening_sequence"/>
</dbReference>
<comment type="caution">
    <text evidence="1">The sequence shown here is derived from an EMBL/GenBank/DDBJ whole genome shotgun (WGS) entry which is preliminary data.</text>
</comment>
<name>A0A2M8L3K6_9BACT</name>
<protein>
    <submittedName>
        <fullName evidence="1">Four helix bundle protein</fullName>
    </submittedName>
</protein>
<gene>
    <name evidence="1" type="ORF">COU95_02095</name>
</gene>
<dbReference type="PANTHER" id="PTHR38471">
    <property type="entry name" value="FOUR HELIX BUNDLE PROTEIN"/>
    <property type="match status" value="1"/>
</dbReference>
<dbReference type="NCBIfam" id="TIGR02436">
    <property type="entry name" value="four helix bundle protein"/>
    <property type="match status" value="1"/>
</dbReference>
<sequence>MAESFEDLIIWRKAHKLMLRVYEITEKFPKTEFYNLTSQLRRAALSVCANIAEAHGRHHYAETIHFLFNARGSAEEVRSLLMAARDLSQVKLDPKTFEELNLEYIGLIKGINGFIRSTKKKTS</sequence>
<evidence type="ECO:0000313" key="2">
    <source>
        <dbReference type="Proteomes" id="UP000231474"/>
    </source>
</evidence>
<dbReference type="Pfam" id="PF05635">
    <property type="entry name" value="23S_rRNA_IVP"/>
    <property type="match status" value="1"/>
</dbReference>
<proteinExistence type="predicted"/>
<dbReference type="Gene3D" id="1.20.1440.60">
    <property type="entry name" value="23S rRNA-intervening sequence"/>
    <property type="match status" value="1"/>
</dbReference>
<dbReference type="CDD" id="cd16377">
    <property type="entry name" value="23S_rRNA_IVP_like"/>
    <property type="match status" value="1"/>
</dbReference>
<dbReference type="Proteomes" id="UP000231474">
    <property type="component" value="Unassembled WGS sequence"/>
</dbReference>
<evidence type="ECO:0000313" key="1">
    <source>
        <dbReference type="EMBL" id="PJE67505.1"/>
    </source>
</evidence>
<organism evidence="1 2">
    <name type="scientific">Candidatus Shapirobacteria bacterium CG10_big_fil_rev_8_21_14_0_10_40_9</name>
    <dbReference type="NCBI Taxonomy" id="1974888"/>
    <lineage>
        <taxon>Bacteria</taxon>
        <taxon>Candidatus Shapironibacteriota</taxon>
    </lineage>
</organism>